<dbReference type="HAMAP" id="MF_00149">
    <property type="entry name" value="DNA_mis_repair"/>
    <property type="match status" value="1"/>
</dbReference>
<dbReference type="AlphaFoldDB" id="A0A2T6AZT1"/>
<dbReference type="FunFam" id="3.30.565.10:FF:000003">
    <property type="entry name" value="DNA mismatch repair endonuclease MutL"/>
    <property type="match status" value="1"/>
</dbReference>
<dbReference type="Gene3D" id="3.30.1370.100">
    <property type="entry name" value="MutL, C-terminal domain, regulatory subdomain"/>
    <property type="match status" value="1"/>
</dbReference>
<organism evidence="8 9">
    <name type="scientific">Allosediminivita pacifica</name>
    <dbReference type="NCBI Taxonomy" id="1267769"/>
    <lineage>
        <taxon>Bacteria</taxon>
        <taxon>Pseudomonadati</taxon>
        <taxon>Pseudomonadota</taxon>
        <taxon>Alphaproteobacteria</taxon>
        <taxon>Rhodobacterales</taxon>
        <taxon>Paracoccaceae</taxon>
        <taxon>Allosediminivita</taxon>
    </lineage>
</organism>
<comment type="similarity">
    <text evidence="1 5">Belongs to the DNA mismatch repair MutL/HexB family.</text>
</comment>
<dbReference type="Gene3D" id="3.30.565.10">
    <property type="entry name" value="Histidine kinase-like ATPase, C-terminal domain"/>
    <property type="match status" value="1"/>
</dbReference>
<reference evidence="8 9" key="1">
    <citation type="submission" date="2018-04" db="EMBL/GenBank/DDBJ databases">
        <title>Genomic Encyclopedia of Archaeal and Bacterial Type Strains, Phase II (KMG-II): from individual species to whole genera.</title>
        <authorList>
            <person name="Goeker M."/>
        </authorList>
    </citation>
    <scope>NUCLEOTIDE SEQUENCE [LARGE SCALE GENOMIC DNA]</scope>
    <source>
        <strain evidence="8 9">DSM 29329</strain>
    </source>
</reference>
<dbReference type="EMBL" id="QBKN01000007">
    <property type="protein sequence ID" value="PTX49310.1"/>
    <property type="molecule type" value="Genomic_DNA"/>
</dbReference>
<accession>A0A2T6AZT1</accession>
<dbReference type="GO" id="GO:0006298">
    <property type="term" value="P:mismatch repair"/>
    <property type="evidence" value="ECO:0007669"/>
    <property type="project" value="UniProtKB-UniRule"/>
</dbReference>
<dbReference type="SUPFAM" id="SSF55874">
    <property type="entry name" value="ATPase domain of HSP90 chaperone/DNA topoisomerase II/histidine kinase"/>
    <property type="match status" value="1"/>
</dbReference>
<dbReference type="SMART" id="SM00853">
    <property type="entry name" value="MutL_C"/>
    <property type="match status" value="1"/>
</dbReference>
<evidence type="ECO:0000259" key="7">
    <source>
        <dbReference type="SMART" id="SM01340"/>
    </source>
</evidence>
<dbReference type="InterPro" id="IPR037198">
    <property type="entry name" value="MutL_C_sf"/>
</dbReference>
<gene>
    <name evidence="5" type="primary">mutL</name>
    <name evidence="8" type="ORF">C8N44_107150</name>
</gene>
<dbReference type="InterPro" id="IPR020667">
    <property type="entry name" value="DNA_mismatch_repair_MutL"/>
</dbReference>
<keyword evidence="3 5" id="KW-0227">DNA damage</keyword>
<dbReference type="RefSeq" id="WP_107975565.1">
    <property type="nucleotide sequence ID" value="NZ_BMEZ01000007.1"/>
</dbReference>
<dbReference type="SUPFAM" id="SSF54211">
    <property type="entry name" value="Ribosomal protein S5 domain 2-like"/>
    <property type="match status" value="1"/>
</dbReference>
<dbReference type="CDD" id="cd03482">
    <property type="entry name" value="MutL_Trans_MutL"/>
    <property type="match status" value="1"/>
</dbReference>
<dbReference type="InterPro" id="IPR038973">
    <property type="entry name" value="MutL/Mlh/Pms-like"/>
</dbReference>
<evidence type="ECO:0000313" key="8">
    <source>
        <dbReference type="EMBL" id="PTX49310.1"/>
    </source>
</evidence>
<dbReference type="GO" id="GO:0016887">
    <property type="term" value="F:ATP hydrolysis activity"/>
    <property type="evidence" value="ECO:0007669"/>
    <property type="project" value="InterPro"/>
</dbReference>
<dbReference type="InterPro" id="IPR036890">
    <property type="entry name" value="HATPase_C_sf"/>
</dbReference>
<dbReference type="InterPro" id="IPR014762">
    <property type="entry name" value="DNA_mismatch_repair_CS"/>
</dbReference>
<dbReference type="PROSITE" id="PS00058">
    <property type="entry name" value="DNA_MISMATCH_REPAIR_1"/>
    <property type="match status" value="1"/>
</dbReference>
<dbReference type="InterPro" id="IPR042121">
    <property type="entry name" value="MutL_C_regsub"/>
</dbReference>
<dbReference type="PANTHER" id="PTHR10073">
    <property type="entry name" value="DNA MISMATCH REPAIR PROTEIN MLH, PMS, MUTL"/>
    <property type="match status" value="1"/>
</dbReference>
<dbReference type="Pfam" id="PF01119">
    <property type="entry name" value="DNA_mis_repair"/>
    <property type="match status" value="1"/>
</dbReference>
<dbReference type="SUPFAM" id="SSF118116">
    <property type="entry name" value="DNA mismatch repair protein MutL"/>
    <property type="match status" value="1"/>
</dbReference>
<evidence type="ECO:0000256" key="3">
    <source>
        <dbReference type="ARBA" id="ARBA00022763"/>
    </source>
</evidence>
<dbReference type="NCBIfam" id="TIGR00585">
    <property type="entry name" value="mutl"/>
    <property type="match status" value="1"/>
</dbReference>
<evidence type="ECO:0000313" key="9">
    <source>
        <dbReference type="Proteomes" id="UP000244069"/>
    </source>
</evidence>
<evidence type="ECO:0000256" key="2">
    <source>
        <dbReference type="ARBA" id="ARBA00021975"/>
    </source>
</evidence>
<dbReference type="Pfam" id="PF13589">
    <property type="entry name" value="HATPase_c_3"/>
    <property type="match status" value="1"/>
</dbReference>
<dbReference type="InterPro" id="IPR002099">
    <property type="entry name" value="MutL/Mlh/PMS"/>
</dbReference>
<dbReference type="Proteomes" id="UP000244069">
    <property type="component" value="Unassembled WGS sequence"/>
</dbReference>
<dbReference type="GO" id="GO:0030983">
    <property type="term" value="F:mismatched DNA binding"/>
    <property type="evidence" value="ECO:0007669"/>
    <property type="project" value="InterPro"/>
</dbReference>
<keyword evidence="4 5" id="KW-0234">DNA repair</keyword>
<dbReference type="Pfam" id="PF08676">
    <property type="entry name" value="MutL_C"/>
    <property type="match status" value="1"/>
</dbReference>
<evidence type="ECO:0000256" key="4">
    <source>
        <dbReference type="ARBA" id="ARBA00023204"/>
    </source>
</evidence>
<comment type="caution">
    <text evidence="8">The sequence shown here is derived from an EMBL/GenBank/DDBJ whole genome shotgun (WGS) entry which is preliminary data.</text>
</comment>
<comment type="function">
    <text evidence="5">This protein is involved in the repair of mismatches in DNA. It is required for dam-dependent methyl-directed DNA mismatch repair. May act as a 'molecular matchmaker', a protein that promotes the formation of a stable complex between two or more DNA-binding proteins in an ATP-dependent manner without itself being part of a final effector complex.</text>
</comment>
<dbReference type="GO" id="GO:0140664">
    <property type="term" value="F:ATP-dependent DNA damage sensor activity"/>
    <property type="evidence" value="ECO:0007669"/>
    <property type="project" value="InterPro"/>
</dbReference>
<dbReference type="Gene3D" id="3.30.230.10">
    <property type="match status" value="1"/>
</dbReference>
<evidence type="ECO:0000256" key="1">
    <source>
        <dbReference type="ARBA" id="ARBA00006082"/>
    </source>
</evidence>
<feature type="domain" description="DNA mismatch repair protein S5" evidence="7">
    <location>
        <begin position="228"/>
        <end position="346"/>
    </location>
</feature>
<dbReference type="GO" id="GO:0032300">
    <property type="term" value="C:mismatch repair complex"/>
    <property type="evidence" value="ECO:0007669"/>
    <property type="project" value="InterPro"/>
</dbReference>
<dbReference type="SMART" id="SM01340">
    <property type="entry name" value="DNA_mis_repair"/>
    <property type="match status" value="1"/>
</dbReference>
<dbReference type="OrthoDB" id="9763467at2"/>
<keyword evidence="9" id="KW-1185">Reference proteome</keyword>
<dbReference type="InterPro" id="IPR014721">
    <property type="entry name" value="Ribsml_uS5_D2-typ_fold_subgr"/>
</dbReference>
<dbReference type="PANTHER" id="PTHR10073:SF12">
    <property type="entry name" value="DNA MISMATCH REPAIR PROTEIN MLH1"/>
    <property type="match status" value="1"/>
</dbReference>
<dbReference type="Gene3D" id="3.30.1540.20">
    <property type="entry name" value="MutL, C-terminal domain, dimerisation subdomain"/>
    <property type="match status" value="1"/>
</dbReference>
<evidence type="ECO:0000259" key="6">
    <source>
        <dbReference type="SMART" id="SM00853"/>
    </source>
</evidence>
<dbReference type="GO" id="GO:0005524">
    <property type="term" value="F:ATP binding"/>
    <property type="evidence" value="ECO:0007669"/>
    <property type="project" value="InterPro"/>
</dbReference>
<dbReference type="InterPro" id="IPR020568">
    <property type="entry name" value="Ribosomal_Su5_D2-typ_SF"/>
</dbReference>
<name>A0A2T6AZT1_9RHOB</name>
<dbReference type="InterPro" id="IPR014790">
    <property type="entry name" value="MutL_C"/>
</dbReference>
<protein>
    <recommendedName>
        <fullName evidence="2 5">DNA mismatch repair protein MutL</fullName>
    </recommendedName>
</protein>
<dbReference type="InterPro" id="IPR013507">
    <property type="entry name" value="DNA_mismatch_S5_2-like"/>
</dbReference>
<proteinExistence type="inferred from homology"/>
<dbReference type="NCBIfam" id="NF000953">
    <property type="entry name" value="PRK00095.2-4"/>
    <property type="match status" value="1"/>
</dbReference>
<dbReference type="CDD" id="cd16926">
    <property type="entry name" value="HATPase_MutL-MLH-PMS-like"/>
    <property type="match status" value="1"/>
</dbReference>
<feature type="domain" description="MutL C-terminal dimerisation" evidence="6">
    <location>
        <begin position="440"/>
        <end position="583"/>
    </location>
</feature>
<sequence length="626" mass="67522">MNTQAPNIDTSPRPVIRQLDDSAINRIAAGEVVERPASAVKELVENALDAGARRICVEVADGGKTLIRITDDGCGMTAEELPLALSRHATSKIDGTDLLNIHSFGFRGEALPSLGAVGRLTIQSRAKGADPAEIAVMGGEMGRVKPCALGQGTVVMLRDLFHATPARLKFLRTDRAEMQAISDTIKRLAMAEPSVGFELRDVSNGGDRVVFRVDPESGDLFDALRGRLSRVMGTEFTENALSIEAEREGIRLTGLAALPTYSRGSAVAQYLFVNTRPVRDRMLIGALRGAYQDFLSRDRHPAVALFVDCDPHKVDVNVHPAKAEVRFREPGVVRGLIVSSLRHALAEAGHRASSTVAEAALGAMRPERPSGPPRVYQMDRPSAGARRAAYDWQAPAPAPQSPSAEPGFAEMAQAWSGRMVETPEPEPEAAPVEALPLGAARGQVHENYIIAQTGDGMVIVDQHAAHERLVYEKLKRQMAERGVAAQALLIPEVIELSAGDAERLLAVADDLSRMGLSVEPFGAGAVAVRETPALLGEVNAEHLVRDILDELDDSGETGLVQEKIEAILSRVACHGSIRSGRRMRAEEMNALLREMEATPHSGQCNHGRPTYVELKLADIERLFGRS</sequence>
<dbReference type="InterPro" id="IPR042120">
    <property type="entry name" value="MutL_C_dimsub"/>
</dbReference>
<evidence type="ECO:0000256" key="5">
    <source>
        <dbReference type="HAMAP-Rule" id="MF_00149"/>
    </source>
</evidence>